<evidence type="ECO:0000313" key="15">
    <source>
        <dbReference type="EMBL" id="SEA32621.1"/>
    </source>
</evidence>
<comment type="function">
    <text evidence="13">Key component of the F(0) channel; it plays a direct role in translocation across the membrane. A homomeric c-ring of between 10-14 subunits forms the central stalk rotor element with the F(1) delta and epsilon subunits.</text>
</comment>
<sequence>MELEAAAALGKYIGAGLACLAMAGAGIGVGHVAGNFLAGALRNPAAAKEQTATLFIGMAFAEALGIFGLVVAMLLLFAV</sequence>
<evidence type="ECO:0000256" key="8">
    <source>
        <dbReference type="ARBA" id="ARBA00023065"/>
    </source>
</evidence>
<dbReference type="InterPro" id="IPR002379">
    <property type="entry name" value="ATPase_proteolipid_c-like_dom"/>
</dbReference>
<dbReference type="CDD" id="cd18182">
    <property type="entry name" value="ATP-synt_Fo_c_ATP5G3"/>
    <property type="match status" value="1"/>
</dbReference>
<dbReference type="InterPro" id="IPR035921">
    <property type="entry name" value="F/V-ATP_Csub_sf"/>
</dbReference>
<keyword evidence="13" id="KW-1003">Cell membrane</keyword>
<dbReference type="PANTHER" id="PTHR10031">
    <property type="entry name" value="ATP SYNTHASE LIPID-BINDING PROTEIN, MITOCHONDRIAL"/>
    <property type="match status" value="1"/>
</dbReference>
<reference evidence="15 16" key="1">
    <citation type="submission" date="2016-10" db="EMBL/GenBank/DDBJ databases">
        <authorList>
            <person name="de Groot N.N."/>
        </authorList>
    </citation>
    <scope>NUCLEOTIDE SEQUENCE [LARGE SCALE GENOMIC DNA]</scope>
    <source>
        <strain evidence="15 16">DSM 15345</strain>
    </source>
</reference>
<dbReference type="Gene3D" id="1.20.20.10">
    <property type="entry name" value="F1F0 ATP synthase subunit C"/>
    <property type="match status" value="1"/>
</dbReference>
<feature type="transmembrane region" description="Helical" evidence="13">
    <location>
        <begin position="12"/>
        <end position="34"/>
    </location>
</feature>
<dbReference type="GO" id="GO:0033177">
    <property type="term" value="C:proton-transporting two-sector ATPase complex, proton-transporting domain"/>
    <property type="evidence" value="ECO:0007669"/>
    <property type="project" value="InterPro"/>
</dbReference>
<evidence type="ECO:0000256" key="4">
    <source>
        <dbReference type="ARBA" id="ARBA00022547"/>
    </source>
</evidence>
<keyword evidence="8 13" id="KW-0406">Ion transport</keyword>
<evidence type="ECO:0000256" key="3">
    <source>
        <dbReference type="ARBA" id="ARBA00022448"/>
    </source>
</evidence>
<keyword evidence="6 13" id="KW-0375">Hydrogen ion transport</keyword>
<feature type="domain" description="V-ATPase proteolipid subunit C-like" evidence="14">
    <location>
        <begin position="13"/>
        <end position="75"/>
    </location>
</feature>
<keyword evidence="9 13" id="KW-0446">Lipid-binding</keyword>
<evidence type="ECO:0000256" key="6">
    <source>
        <dbReference type="ARBA" id="ARBA00022781"/>
    </source>
</evidence>
<evidence type="ECO:0000256" key="1">
    <source>
        <dbReference type="ARBA" id="ARBA00004141"/>
    </source>
</evidence>
<feature type="site" description="Reversibly protonated during proton transport" evidence="13">
    <location>
        <position position="62"/>
    </location>
</feature>
<comment type="subcellular location">
    <subcellularLocation>
        <location evidence="13">Cell membrane</location>
        <topology evidence="13">Multi-pass membrane protein</topology>
    </subcellularLocation>
    <subcellularLocation>
        <location evidence="1">Membrane</location>
        <topology evidence="1">Multi-pass membrane protein</topology>
    </subcellularLocation>
</comment>
<dbReference type="InterPro" id="IPR005953">
    <property type="entry name" value="ATP_synth_csu_bac/chlpt"/>
</dbReference>
<keyword evidence="7 13" id="KW-1133">Transmembrane helix</keyword>
<evidence type="ECO:0000256" key="12">
    <source>
        <dbReference type="ARBA" id="ARBA00025198"/>
    </source>
</evidence>
<evidence type="ECO:0000259" key="14">
    <source>
        <dbReference type="Pfam" id="PF00137"/>
    </source>
</evidence>
<dbReference type="GO" id="GO:0045259">
    <property type="term" value="C:proton-transporting ATP synthase complex"/>
    <property type="evidence" value="ECO:0007669"/>
    <property type="project" value="UniProtKB-KW"/>
</dbReference>
<name>A0A1H4AAA9_9RHOB</name>
<dbReference type="Proteomes" id="UP000198703">
    <property type="component" value="Unassembled WGS sequence"/>
</dbReference>
<keyword evidence="3 13" id="KW-0813">Transport</keyword>
<keyword evidence="4 13" id="KW-0138">CF(0)</keyword>
<dbReference type="OrthoDB" id="9811093at2"/>
<keyword evidence="5 13" id="KW-0812">Transmembrane</keyword>
<evidence type="ECO:0000256" key="11">
    <source>
        <dbReference type="ARBA" id="ARBA00023310"/>
    </source>
</evidence>
<dbReference type="EMBL" id="FNQM01000004">
    <property type="protein sequence ID" value="SEA32621.1"/>
    <property type="molecule type" value="Genomic_DNA"/>
</dbReference>
<dbReference type="NCBIfam" id="NF005733">
    <property type="entry name" value="PRK07558.1"/>
    <property type="match status" value="1"/>
</dbReference>
<organism evidence="15 16">
    <name type="scientific">Rubrimonas cliftonensis</name>
    <dbReference type="NCBI Taxonomy" id="89524"/>
    <lineage>
        <taxon>Bacteria</taxon>
        <taxon>Pseudomonadati</taxon>
        <taxon>Pseudomonadota</taxon>
        <taxon>Alphaproteobacteria</taxon>
        <taxon>Rhodobacterales</taxon>
        <taxon>Paracoccaceae</taxon>
        <taxon>Rubrimonas</taxon>
    </lineage>
</organism>
<evidence type="ECO:0000256" key="9">
    <source>
        <dbReference type="ARBA" id="ARBA00023121"/>
    </source>
</evidence>
<protein>
    <recommendedName>
        <fullName evidence="13">ATP synthase subunit c</fullName>
    </recommendedName>
    <alternativeName>
        <fullName evidence="13">ATP synthase F(0) sector subunit c</fullName>
    </alternativeName>
    <alternativeName>
        <fullName evidence="13">F-type ATPase subunit c</fullName>
        <shortName evidence="13">F-ATPase subunit c</shortName>
    </alternativeName>
    <alternativeName>
        <fullName evidence="13">Lipid-binding protein</fullName>
    </alternativeName>
</protein>
<evidence type="ECO:0000313" key="16">
    <source>
        <dbReference type="Proteomes" id="UP000198703"/>
    </source>
</evidence>
<proteinExistence type="inferred from homology"/>
<evidence type="ECO:0000256" key="7">
    <source>
        <dbReference type="ARBA" id="ARBA00022989"/>
    </source>
</evidence>
<comment type="function">
    <text evidence="12 13">F(1)F(0) ATP synthase produces ATP from ADP in the presence of a proton or sodium gradient. F-type ATPases consist of two structural domains, F(1) containing the extramembraneous catalytic core and F(0) containing the membrane proton channel, linked together by a central stalk and a peripheral stalk. During catalysis, ATP synthesis in the catalytic domain of F(1) is coupled via a rotary mechanism of the central stalk subunits to proton translocation.</text>
</comment>
<gene>
    <name evidence="13" type="primary">atpE</name>
    <name evidence="15" type="ORF">SAMN05444370_104129</name>
</gene>
<dbReference type="NCBIfam" id="TIGR01260">
    <property type="entry name" value="ATP_synt_c"/>
    <property type="match status" value="1"/>
</dbReference>
<evidence type="ECO:0000256" key="5">
    <source>
        <dbReference type="ARBA" id="ARBA00022692"/>
    </source>
</evidence>
<keyword evidence="11 13" id="KW-0066">ATP synthesis</keyword>
<dbReference type="STRING" id="89524.SAMN05444370_104129"/>
<dbReference type="PANTHER" id="PTHR10031:SF0">
    <property type="entry name" value="ATPASE PROTEIN 9"/>
    <property type="match status" value="1"/>
</dbReference>
<feature type="transmembrane region" description="Helical" evidence="13">
    <location>
        <begin position="54"/>
        <end position="78"/>
    </location>
</feature>
<dbReference type="InterPro" id="IPR000454">
    <property type="entry name" value="ATP_synth_F0_csu"/>
</dbReference>
<keyword evidence="16" id="KW-1185">Reference proteome</keyword>
<dbReference type="GO" id="GO:0005886">
    <property type="term" value="C:plasma membrane"/>
    <property type="evidence" value="ECO:0007669"/>
    <property type="project" value="UniProtKB-SubCell"/>
</dbReference>
<keyword evidence="10 13" id="KW-0472">Membrane</keyword>
<dbReference type="GO" id="GO:0046933">
    <property type="term" value="F:proton-transporting ATP synthase activity, rotational mechanism"/>
    <property type="evidence" value="ECO:0007669"/>
    <property type="project" value="UniProtKB-UniRule"/>
</dbReference>
<dbReference type="SUPFAM" id="SSF81333">
    <property type="entry name" value="F1F0 ATP synthase subunit C"/>
    <property type="match status" value="1"/>
</dbReference>
<dbReference type="HAMAP" id="MF_01396">
    <property type="entry name" value="ATP_synth_c_bact"/>
    <property type="match status" value="1"/>
</dbReference>
<dbReference type="GO" id="GO:0008289">
    <property type="term" value="F:lipid binding"/>
    <property type="evidence" value="ECO:0007669"/>
    <property type="project" value="UniProtKB-KW"/>
</dbReference>
<evidence type="ECO:0000256" key="2">
    <source>
        <dbReference type="ARBA" id="ARBA00006704"/>
    </source>
</evidence>
<comment type="similarity">
    <text evidence="2 13">Belongs to the ATPase C chain family.</text>
</comment>
<accession>A0A1H4AAA9</accession>
<dbReference type="RefSeq" id="WP_093251991.1">
    <property type="nucleotide sequence ID" value="NZ_FNQM01000004.1"/>
</dbReference>
<dbReference type="InterPro" id="IPR038662">
    <property type="entry name" value="ATP_synth_F0_csu_sf"/>
</dbReference>
<evidence type="ECO:0000256" key="13">
    <source>
        <dbReference type="HAMAP-Rule" id="MF_01396"/>
    </source>
</evidence>
<dbReference type="AlphaFoldDB" id="A0A1H4AAA9"/>
<dbReference type="PRINTS" id="PR00124">
    <property type="entry name" value="ATPASEC"/>
</dbReference>
<dbReference type="Pfam" id="PF00137">
    <property type="entry name" value="ATP-synt_C"/>
    <property type="match status" value="1"/>
</dbReference>
<evidence type="ECO:0000256" key="10">
    <source>
        <dbReference type="ARBA" id="ARBA00023136"/>
    </source>
</evidence>